<dbReference type="AlphaFoldDB" id="A0A4P7NT60"/>
<dbReference type="Proteomes" id="UP000294847">
    <property type="component" value="Chromosome 7"/>
</dbReference>
<protein>
    <recommendedName>
        <fullName evidence="4">Cysteine-rich transmembrane CYSTM domain-containing protein</fullName>
    </recommendedName>
</protein>
<evidence type="ECO:0000256" key="1">
    <source>
        <dbReference type="SAM" id="SignalP"/>
    </source>
</evidence>
<dbReference type="EMBL" id="CP034210">
    <property type="protein sequence ID" value="QBZ65695.1"/>
    <property type="molecule type" value="Genomic_DNA"/>
</dbReference>
<evidence type="ECO:0000313" key="2">
    <source>
        <dbReference type="EMBL" id="QBZ65695.1"/>
    </source>
</evidence>
<proteinExistence type="predicted"/>
<reference evidence="2 3" key="1">
    <citation type="journal article" date="2019" name="Mol. Biol. Evol.">
        <title>Blast fungal genomes show frequent chromosomal changes, gene gains and losses, and effector gene turnover.</title>
        <authorList>
            <person name="Gomez Luciano L.B."/>
            <person name="Jason Tsai I."/>
            <person name="Chuma I."/>
            <person name="Tosa Y."/>
            <person name="Chen Y.H."/>
            <person name="Li J.Y."/>
            <person name="Li M.Y."/>
            <person name="Jade Lu M.Y."/>
            <person name="Nakayashiki H."/>
            <person name="Li W.H."/>
        </authorList>
    </citation>
    <scope>NUCLEOTIDE SEQUENCE [LARGE SCALE GENOMIC DNA]</scope>
    <source>
        <strain evidence="2">MZ5-1-6</strain>
    </source>
</reference>
<evidence type="ECO:0000313" key="3">
    <source>
        <dbReference type="Proteomes" id="UP000294847"/>
    </source>
</evidence>
<feature type="chain" id="PRO_5020212837" description="Cysteine-rich transmembrane CYSTM domain-containing protein" evidence="1">
    <location>
        <begin position="19"/>
        <end position="156"/>
    </location>
</feature>
<sequence>MQFPSALIFGLLLQSALAEPKQNTERPGECPPGQIPRVNGECPTGSFGASGGTCPVGTVPPKDGICPDGHQPCNLEGGHLSKRYEGMDQSLVRRDGGIIATVGCLFVSTLCCLLCCCGPPRGGGSKDGSHGRSYRAGYRSGYTDGCFTAEIASDCM</sequence>
<gene>
    <name evidence="2" type="ORF">PoMZ_12658</name>
</gene>
<feature type="signal peptide" evidence="1">
    <location>
        <begin position="1"/>
        <end position="18"/>
    </location>
</feature>
<accession>A0A4P7NT60</accession>
<name>A0A4P7NT60_PYROR</name>
<evidence type="ECO:0008006" key="4">
    <source>
        <dbReference type="Google" id="ProtNLM"/>
    </source>
</evidence>
<organism evidence="2 3">
    <name type="scientific">Pyricularia oryzae</name>
    <name type="common">Rice blast fungus</name>
    <name type="synonym">Magnaporthe oryzae</name>
    <dbReference type="NCBI Taxonomy" id="318829"/>
    <lineage>
        <taxon>Eukaryota</taxon>
        <taxon>Fungi</taxon>
        <taxon>Dikarya</taxon>
        <taxon>Ascomycota</taxon>
        <taxon>Pezizomycotina</taxon>
        <taxon>Sordariomycetes</taxon>
        <taxon>Sordariomycetidae</taxon>
        <taxon>Magnaporthales</taxon>
        <taxon>Pyriculariaceae</taxon>
        <taxon>Pyricularia</taxon>
    </lineage>
</organism>
<keyword evidence="1" id="KW-0732">Signal</keyword>